<dbReference type="PANTHER" id="PTHR43399:SF4">
    <property type="entry name" value="CELL WALL-ASSOCIATED PROTEASE"/>
    <property type="match status" value="1"/>
</dbReference>
<protein>
    <recommendedName>
        <fullName evidence="7">T9SS type A sorting domain-containing protein</fullName>
    </recommendedName>
</protein>
<gene>
    <name evidence="5" type="ORF">GCM10023186_10350</name>
</gene>
<dbReference type="InterPro" id="IPR051048">
    <property type="entry name" value="Peptidase_S8/S53_subtilisin"/>
</dbReference>
<dbReference type="InterPro" id="IPR008979">
    <property type="entry name" value="Galactose-bd-like_sf"/>
</dbReference>
<dbReference type="PROSITE" id="PS51892">
    <property type="entry name" value="SUBTILASE"/>
    <property type="match status" value="1"/>
</dbReference>
<dbReference type="CDD" id="cd04842">
    <property type="entry name" value="Peptidases_S8_Kp43_protease"/>
    <property type="match status" value="1"/>
</dbReference>
<dbReference type="Proteomes" id="UP001500454">
    <property type="component" value="Unassembled WGS sequence"/>
</dbReference>
<dbReference type="InterPro" id="IPR026444">
    <property type="entry name" value="Secre_tail"/>
</dbReference>
<feature type="domain" description="Secretion system C-terminal sorting" evidence="4">
    <location>
        <begin position="784"/>
        <end position="857"/>
    </location>
</feature>
<sequence>MGTAANAQVGEKGVMEKLAPPLRQLAARNSSLQTVRVSSRQPAALQQWVRQQAPKARITPNAPDLFTVTGLSNAQIQALAASPAVLFVDVAERPAREERLISFADLSANRVSLVHRQLPQLTGAGLVVSVKENAFDPADIDFKGRVVNGAPAGTITSPHATIMSTLIAGAGNSGPSAKGVAWQARLTPASFASFLPDNGQTLTQAGVSVQNHSYGSSAGVENYYGTEAREYDRHTREFPKLLHVFSSGNSGNQTSTEGLYRGVAKFANLTGQFKMSKNTLSVGATDLLGQVSVRSSRGPAHDGRVKPELVAYGDGGTSEAAAMVSGISLLVQQAYRDQHAGALPNASLLKAVLLNSADDGGRPEVDYENGYGRVDALGAVQTISQNRFVEAASTQGVVRTFPITVPAGMQQLKVTLAWHDAEAAANAARALVNDLDLELVHVATGRRWQPWVLSSFPHADSLALPARRGIDRLNNIEQITVAVPAAGTYELQVRGHSVPSGPQSFSLAYEWEAGFSWTRPLAGENLRPSEANVLRWQWRGAATPARLEYRYAGTNAWQVISAVNLTDQQYTWTVPPTEQVAEVRLVAGNAVWPSGNVTITRRPLLEVGYACPEEALLYWPRVPGATQYQLYRLGATHLEPFRLTTDTVLFVDRRQDSNVFFAVAPILQGLEGQRSYTLDYTEQGVSCYVKSFQARQIVTDTVTFDLEIGSTYRLQSATLERQTESGFEAVQTITNIAQLRLAFTDDLTTPGHYDYRARLVTTDGKVYFTQLETVILVNESSVLVYPNPVPNGKLLNIVTGSSEAVTIRIYDLRGRLMRETTETGAIPAVDPAGLKQGTYIFRISTPGGPVTTRRVVIL</sequence>
<evidence type="ECO:0008006" key="7">
    <source>
        <dbReference type="Google" id="ProtNLM"/>
    </source>
</evidence>
<dbReference type="Gene3D" id="3.40.50.200">
    <property type="entry name" value="Peptidase S8/S53 domain"/>
    <property type="match status" value="1"/>
</dbReference>
<comment type="caution">
    <text evidence="5">The sequence shown here is derived from an EMBL/GenBank/DDBJ whole genome shotgun (WGS) entry which is preliminary data.</text>
</comment>
<accession>A0ABP8IWA9</accession>
<dbReference type="Pfam" id="PF18962">
    <property type="entry name" value="Por_Secre_tail"/>
    <property type="match status" value="1"/>
</dbReference>
<dbReference type="InterPro" id="IPR034058">
    <property type="entry name" value="TagA/B/C/D_pept_dom"/>
</dbReference>
<comment type="caution">
    <text evidence="2">Lacks conserved residue(s) required for the propagation of feature annotation.</text>
</comment>
<feature type="domain" description="Peptidase S8/S53" evidence="3">
    <location>
        <begin position="123"/>
        <end position="372"/>
    </location>
</feature>
<dbReference type="SUPFAM" id="SSF49785">
    <property type="entry name" value="Galactose-binding domain-like"/>
    <property type="match status" value="1"/>
</dbReference>
<keyword evidence="6" id="KW-1185">Reference proteome</keyword>
<organism evidence="5 6">
    <name type="scientific">Hymenobacter koreensis</name>
    <dbReference type="NCBI Taxonomy" id="1084523"/>
    <lineage>
        <taxon>Bacteria</taxon>
        <taxon>Pseudomonadati</taxon>
        <taxon>Bacteroidota</taxon>
        <taxon>Cytophagia</taxon>
        <taxon>Cytophagales</taxon>
        <taxon>Hymenobacteraceae</taxon>
        <taxon>Hymenobacter</taxon>
    </lineage>
</organism>
<dbReference type="InterPro" id="IPR036852">
    <property type="entry name" value="Peptidase_S8/S53_dom_sf"/>
</dbReference>
<evidence type="ECO:0000313" key="5">
    <source>
        <dbReference type="EMBL" id="GAA4376454.1"/>
    </source>
</evidence>
<dbReference type="Pfam" id="PF00082">
    <property type="entry name" value="Peptidase_S8"/>
    <property type="match status" value="1"/>
</dbReference>
<dbReference type="SUPFAM" id="SSF52743">
    <property type="entry name" value="Subtilisin-like"/>
    <property type="match status" value="1"/>
</dbReference>
<reference evidence="6" key="1">
    <citation type="journal article" date="2019" name="Int. J. Syst. Evol. Microbiol.">
        <title>The Global Catalogue of Microorganisms (GCM) 10K type strain sequencing project: providing services to taxonomists for standard genome sequencing and annotation.</title>
        <authorList>
            <consortium name="The Broad Institute Genomics Platform"/>
            <consortium name="The Broad Institute Genome Sequencing Center for Infectious Disease"/>
            <person name="Wu L."/>
            <person name="Ma J."/>
        </authorList>
    </citation>
    <scope>NUCLEOTIDE SEQUENCE [LARGE SCALE GENOMIC DNA]</scope>
    <source>
        <strain evidence="6">JCM 17924</strain>
    </source>
</reference>
<dbReference type="InterPro" id="IPR000209">
    <property type="entry name" value="Peptidase_S8/S53_dom"/>
</dbReference>
<evidence type="ECO:0000256" key="1">
    <source>
        <dbReference type="ARBA" id="ARBA00011073"/>
    </source>
</evidence>
<evidence type="ECO:0000259" key="4">
    <source>
        <dbReference type="Pfam" id="PF18962"/>
    </source>
</evidence>
<name>A0ABP8IWA9_9BACT</name>
<proteinExistence type="inferred from homology"/>
<dbReference type="EMBL" id="BAABHA010000002">
    <property type="protein sequence ID" value="GAA4376454.1"/>
    <property type="molecule type" value="Genomic_DNA"/>
</dbReference>
<comment type="similarity">
    <text evidence="1 2">Belongs to the peptidase S8 family.</text>
</comment>
<evidence type="ECO:0000259" key="3">
    <source>
        <dbReference type="Pfam" id="PF00082"/>
    </source>
</evidence>
<evidence type="ECO:0000313" key="6">
    <source>
        <dbReference type="Proteomes" id="UP001500454"/>
    </source>
</evidence>
<dbReference type="NCBIfam" id="TIGR04183">
    <property type="entry name" value="Por_Secre_tail"/>
    <property type="match status" value="1"/>
</dbReference>
<dbReference type="Gene3D" id="2.60.120.380">
    <property type="match status" value="1"/>
</dbReference>
<evidence type="ECO:0000256" key="2">
    <source>
        <dbReference type="PROSITE-ProRule" id="PRU01240"/>
    </source>
</evidence>
<dbReference type="PANTHER" id="PTHR43399">
    <property type="entry name" value="SUBTILISIN-RELATED"/>
    <property type="match status" value="1"/>
</dbReference>